<keyword evidence="12 18" id="KW-1133">Transmembrane helix</keyword>
<organism evidence="20">
    <name type="scientific">Prismognathus prossi</name>
    <dbReference type="NCBI Taxonomy" id="618395"/>
    <lineage>
        <taxon>Eukaryota</taxon>
        <taxon>Metazoa</taxon>
        <taxon>Ecdysozoa</taxon>
        <taxon>Arthropoda</taxon>
        <taxon>Hexapoda</taxon>
        <taxon>Insecta</taxon>
        <taxon>Pterygota</taxon>
        <taxon>Neoptera</taxon>
        <taxon>Endopterygota</taxon>
        <taxon>Coleoptera</taxon>
        <taxon>Polyphaga</taxon>
        <taxon>Scarabaeiformia</taxon>
        <taxon>Lucanidae</taxon>
        <taxon>Lucaninae</taxon>
        <taxon>Prismognathus</taxon>
    </lineage>
</organism>
<keyword evidence="9 18" id="KW-0999">Mitochondrion inner membrane</keyword>
<dbReference type="GO" id="GO:0005743">
    <property type="term" value="C:mitochondrial inner membrane"/>
    <property type="evidence" value="ECO:0007669"/>
    <property type="project" value="UniProtKB-SubCell"/>
</dbReference>
<evidence type="ECO:0000256" key="18">
    <source>
        <dbReference type="RuleBase" id="RU003403"/>
    </source>
</evidence>
<evidence type="ECO:0000256" key="1">
    <source>
        <dbReference type="ARBA" id="ARBA00003257"/>
    </source>
</evidence>
<feature type="transmembrane region" description="Helical" evidence="18">
    <location>
        <begin position="145"/>
        <end position="163"/>
    </location>
</feature>
<protein>
    <recommendedName>
        <fullName evidence="5 18">NADH-ubiquinone oxidoreductase chain 2</fullName>
        <ecNumber evidence="4 18">7.1.1.2</ecNumber>
    </recommendedName>
</protein>
<evidence type="ECO:0000256" key="12">
    <source>
        <dbReference type="ARBA" id="ARBA00022989"/>
    </source>
</evidence>
<keyword evidence="14 18" id="KW-0830">Ubiquinone</keyword>
<feature type="transmembrane region" description="Helical" evidence="18">
    <location>
        <begin position="269"/>
        <end position="289"/>
    </location>
</feature>
<evidence type="ECO:0000259" key="19">
    <source>
        <dbReference type="Pfam" id="PF00361"/>
    </source>
</evidence>
<keyword evidence="6" id="KW-0813">Transport</keyword>
<dbReference type="PANTHER" id="PTHR46552:SF1">
    <property type="entry name" value="NADH-UBIQUINONE OXIDOREDUCTASE CHAIN 2"/>
    <property type="match status" value="1"/>
</dbReference>
<dbReference type="InterPro" id="IPR001750">
    <property type="entry name" value="ND/Mrp_TM"/>
</dbReference>
<feature type="transmembrane region" description="Helical" evidence="18">
    <location>
        <begin position="7"/>
        <end position="27"/>
    </location>
</feature>
<proteinExistence type="inferred from homology"/>
<feature type="transmembrane region" description="Helical" evidence="18">
    <location>
        <begin position="89"/>
        <end position="112"/>
    </location>
</feature>
<evidence type="ECO:0000256" key="7">
    <source>
        <dbReference type="ARBA" id="ARBA00022660"/>
    </source>
</evidence>
<comment type="function">
    <text evidence="18">Core subunit of the mitochondrial membrane respiratory chain NADH dehydrogenase (Complex I) which catalyzes electron transfer from NADH through the respiratory chain, using ubiquinone as an electron acceptor. Essential for the catalytic activity and assembly of complex I.</text>
</comment>
<dbReference type="InterPro" id="IPR050175">
    <property type="entry name" value="Complex_I_Subunit_2"/>
</dbReference>
<dbReference type="Pfam" id="PF00361">
    <property type="entry name" value="Proton_antipo_M"/>
    <property type="match status" value="1"/>
</dbReference>
<sequence length="337" mass="37925">MAQLNKILFCSSLALGTLIAISSYSWMGMWLGLEINLLSFLPLMSSPKNVFTSESALKYFISQALASAILLMSLILFASLSVHIQIFSVYLSMILNSSLFLKMGAAPLHFWFPEVIEGLSWFNSLILLTWQKIAPMALLTYTTKAQSLSIIIVISCMMVSGISGQNQISLRKIMAYSSINHIGWMITAALFFETVWVVYFLIYTIITVNIVLMFKNYNLFSLTQMISSMNSNPMIKLFFILNFLSLGGLPPFLGFLPKWITIQVMVQENLFLTAVILTVSTLMTLYFYLRVTFSTNLFSMSTSFSLKDSPYSLFVILTSNLVTLAGLVMITLVFNYL</sequence>
<geneLocation type="mitochondrion" evidence="20"/>
<name>A0A5C1VA40_9SCAR</name>
<keyword evidence="8 18" id="KW-0812">Transmembrane</keyword>
<evidence type="ECO:0000256" key="6">
    <source>
        <dbReference type="ARBA" id="ARBA00022448"/>
    </source>
</evidence>
<feature type="transmembrane region" description="Helical" evidence="18">
    <location>
        <begin position="56"/>
        <end position="77"/>
    </location>
</feature>
<evidence type="ECO:0000256" key="9">
    <source>
        <dbReference type="ARBA" id="ARBA00022792"/>
    </source>
</evidence>
<dbReference type="PANTHER" id="PTHR46552">
    <property type="entry name" value="NADH-UBIQUINONE OXIDOREDUCTASE CHAIN 2"/>
    <property type="match status" value="1"/>
</dbReference>
<dbReference type="EC" id="7.1.1.2" evidence="4 18"/>
<keyword evidence="16 18" id="KW-0472">Membrane</keyword>
<evidence type="ECO:0000256" key="17">
    <source>
        <dbReference type="ARBA" id="ARBA00049551"/>
    </source>
</evidence>
<dbReference type="GeneID" id="41954304"/>
<dbReference type="AlphaFoldDB" id="A0A5C1VA40"/>
<gene>
    <name evidence="20" type="primary">ND2</name>
</gene>
<evidence type="ECO:0000256" key="8">
    <source>
        <dbReference type="ARBA" id="ARBA00022692"/>
    </source>
</evidence>
<evidence type="ECO:0000256" key="2">
    <source>
        <dbReference type="ARBA" id="ARBA00004448"/>
    </source>
</evidence>
<evidence type="ECO:0000256" key="10">
    <source>
        <dbReference type="ARBA" id="ARBA00022967"/>
    </source>
</evidence>
<evidence type="ECO:0000256" key="16">
    <source>
        <dbReference type="ARBA" id="ARBA00023136"/>
    </source>
</evidence>
<evidence type="ECO:0000256" key="11">
    <source>
        <dbReference type="ARBA" id="ARBA00022982"/>
    </source>
</evidence>
<dbReference type="EMBL" id="MF614014">
    <property type="protein sequence ID" value="QEN73222.1"/>
    <property type="molecule type" value="Genomic_DNA"/>
</dbReference>
<keyword evidence="7 18" id="KW-0679">Respiratory chain</keyword>
<accession>A0A5C1VA40</accession>
<comment type="subcellular location">
    <subcellularLocation>
        <location evidence="2 18">Mitochondrion inner membrane</location>
        <topology evidence="2 18">Multi-pass membrane protein</topology>
    </subcellularLocation>
</comment>
<comment type="function">
    <text evidence="1">Core subunit of the mitochondrial membrane respiratory chain NADH dehydrogenase (Complex I) that is believed to belong to the minimal assembly required for catalysis. Complex I functions in the transfer of electrons from NADH to the respiratory chain. The immediate electron acceptor for the enzyme is believed to be ubiquinone.</text>
</comment>
<dbReference type="PRINTS" id="PR01436">
    <property type="entry name" value="NADHDHGNASE2"/>
</dbReference>
<feature type="transmembrane region" description="Helical" evidence="18">
    <location>
        <begin position="234"/>
        <end position="257"/>
    </location>
</feature>
<keyword evidence="15 18" id="KW-0496">Mitochondrion</keyword>
<dbReference type="RefSeq" id="YP_009704164.1">
    <property type="nucleotide sequence ID" value="NC_044962.1"/>
</dbReference>
<dbReference type="InterPro" id="IPR003917">
    <property type="entry name" value="NADH_UbQ_OxRdtase_chain2"/>
</dbReference>
<feature type="transmembrane region" description="Helical" evidence="18">
    <location>
        <begin position="309"/>
        <end position="334"/>
    </location>
</feature>
<dbReference type="GO" id="GO:0006120">
    <property type="term" value="P:mitochondrial electron transport, NADH to ubiquinone"/>
    <property type="evidence" value="ECO:0007669"/>
    <property type="project" value="InterPro"/>
</dbReference>
<keyword evidence="13 18" id="KW-0520">NAD</keyword>
<dbReference type="GO" id="GO:0008137">
    <property type="term" value="F:NADH dehydrogenase (ubiquinone) activity"/>
    <property type="evidence" value="ECO:0007669"/>
    <property type="project" value="UniProtKB-EC"/>
</dbReference>
<keyword evidence="11 18" id="KW-0249">Electron transport</keyword>
<evidence type="ECO:0000256" key="14">
    <source>
        <dbReference type="ARBA" id="ARBA00023075"/>
    </source>
</evidence>
<keyword evidence="10 18" id="KW-1278">Translocase</keyword>
<reference evidence="20" key="1">
    <citation type="journal article" date="2019" name="Entomol. Fenn.">
        <title>Complete mitochondrial genome of Prismognathus prossi (Coleoptera: Lucanidae) with phylogenetic implications.</title>
        <authorList>
            <person name="Liu J."/>
            <person name="Cao Y."/>
            <person name="Zhou S."/>
            <person name="Chen Y."/>
            <person name="Wan X."/>
        </authorList>
    </citation>
    <scope>NUCLEOTIDE SEQUENCE</scope>
</reference>
<comment type="catalytic activity">
    <reaction evidence="17 18">
        <text>a ubiquinone + NADH + 5 H(+)(in) = a ubiquinol + NAD(+) + 4 H(+)(out)</text>
        <dbReference type="Rhea" id="RHEA:29091"/>
        <dbReference type="Rhea" id="RHEA-COMP:9565"/>
        <dbReference type="Rhea" id="RHEA-COMP:9566"/>
        <dbReference type="ChEBI" id="CHEBI:15378"/>
        <dbReference type="ChEBI" id="CHEBI:16389"/>
        <dbReference type="ChEBI" id="CHEBI:17976"/>
        <dbReference type="ChEBI" id="CHEBI:57540"/>
        <dbReference type="ChEBI" id="CHEBI:57945"/>
        <dbReference type="EC" id="7.1.1.2"/>
    </reaction>
</comment>
<evidence type="ECO:0000256" key="5">
    <source>
        <dbReference type="ARBA" id="ARBA00021008"/>
    </source>
</evidence>
<evidence type="ECO:0000313" key="20">
    <source>
        <dbReference type="EMBL" id="QEN73222.1"/>
    </source>
</evidence>
<evidence type="ECO:0000256" key="4">
    <source>
        <dbReference type="ARBA" id="ARBA00012944"/>
    </source>
</evidence>
<feature type="transmembrane region" description="Helical" evidence="18">
    <location>
        <begin position="184"/>
        <end position="214"/>
    </location>
</feature>
<evidence type="ECO:0000256" key="15">
    <source>
        <dbReference type="ARBA" id="ARBA00023128"/>
    </source>
</evidence>
<evidence type="ECO:0000256" key="13">
    <source>
        <dbReference type="ARBA" id="ARBA00023027"/>
    </source>
</evidence>
<feature type="domain" description="NADH:quinone oxidoreductase/Mrp antiporter transmembrane" evidence="19">
    <location>
        <begin position="23"/>
        <end position="284"/>
    </location>
</feature>
<evidence type="ECO:0000256" key="3">
    <source>
        <dbReference type="ARBA" id="ARBA00007012"/>
    </source>
</evidence>
<comment type="similarity">
    <text evidence="3 18">Belongs to the complex I subunit 2 family.</text>
</comment>
<dbReference type="CTD" id="4536"/>